<protein>
    <submittedName>
        <fullName evidence="2">Transcriptional regulator</fullName>
    </submittedName>
</protein>
<dbReference type="InterPro" id="IPR052411">
    <property type="entry name" value="c-mor_Regulatory_Protein"/>
</dbReference>
<name>A0A178LKG0_9PSED</name>
<sequence>MSNGELFENDTDKLDPAKVLAHMEDPAIKSRWEGTIKEMVEIAEAELGQRLGDPELAASLARYVVFAICNTMGGAVTYLPRGDSLKKALRDSALFRDWRHNGMDVHALIRKYDIASPTVYEIINRQRVLHRRNEPDLIGWDEQSTSVH</sequence>
<dbReference type="OrthoDB" id="6387485at2"/>
<dbReference type="Pfam" id="PF08765">
    <property type="entry name" value="Mor"/>
    <property type="match status" value="1"/>
</dbReference>
<comment type="caution">
    <text evidence="2">The sequence shown here is derived from an EMBL/GenBank/DDBJ whole genome shotgun (WGS) entry which is preliminary data.</text>
</comment>
<dbReference type="Gene3D" id="1.10.10.60">
    <property type="entry name" value="Homeodomain-like"/>
    <property type="match status" value="1"/>
</dbReference>
<dbReference type="EMBL" id="LWCR01000006">
    <property type="protein sequence ID" value="OAN31128.1"/>
    <property type="molecule type" value="Genomic_DNA"/>
</dbReference>
<gene>
    <name evidence="2" type="ORF">A4V15_14055</name>
</gene>
<evidence type="ECO:0000259" key="1">
    <source>
        <dbReference type="Pfam" id="PF08765"/>
    </source>
</evidence>
<dbReference type="RefSeq" id="WP_064307263.1">
    <property type="nucleotide sequence ID" value="NZ_LWCR01000006.1"/>
</dbReference>
<dbReference type="PANTHER" id="PTHR37812:SF1">
    <property type="entry name" value="MU-LIKE PROPHAGE FLUMU PROTEIN C"/>
    <property type="match status" value="1"/>
</dbReference>
<dbReference type="SUPFAM" id="SSF46689">
    <property type="entry name" value="Homeodomain-like"/>
    <property type="match status" value="1"/>
</dbReference>
<organism evidence="2 3">
    <name type="scientific">Pseudomonas oryzihabitans</name>
    <dbReference type="NCBI Taxonomy" id="47885"/>
    <lineage>
        <taxon>Bacteria</taxon>
        <taxon>Pseudomonadati</taxon>
        <taxon>Pseudomonadota</taxon>
        <taxon>Gammaproteobacteria</taxon>
        <taxon>Pseudomonadales</taxon>
        <taxon>Pseudomonadaceae</taxon>
        <taxon>Pseudomonas</taxon>
    </lineage>
</organism>
<reference evidence="2 3" key="1">
    <citation type="submission" date="2016-04" db="EMBL/GenBank/DDBJ databases">
        <title>Draft Genome Sequences of Staphylococcus capitis Strain H36, S. capitis Strain H65, S. cohnii Strain H62, S. hominis Strain H69, Mycobacterium iranicum Strain H39, Plantibacter sp. Strain H53, Pseudomonas oryzihabitans Strain H72, and Microbacterium sp. Strain H83, isolated from residential settings.</title>
        <authorList>
            <person name="Lymperopoulou D."/>
            <person name="Adams R.I."/>
            <person name="Lindow S."/>
            <person name="Coil D.A."/>
            <person name="Jospin G."/>
            <person name="Eisen J.A."/>
        </authorList>
    </citation>
    <scope>NUCLEOTIDE SEQUENCE [LARGE SCALE GENOMIC DNA]</scope>
    <source>
        <strain evidence="2 3">H72</strain>
    </source>
</reference>
<feature type="domain" description="Mor transcription activator" evidence="1">
    <location>
        <begin position="30"/>
        <end position="133"/>
    </location>
</feature>
<accession>A0A178LKG0</accession>
<dbReference type="InterPro" id="IPR009057">
    <property type="entry name" value="Homeodomain-like_sf"/>
</dbReference>
<evidence type="ECO:0000313" key="2">
    <source>
        <dbReference type="EMBL" id="OAN31128.1"/>
    </source>
</evidence>
<dbReference type="AlphaFoldDB" id="A0A178LKG0"/>
<dbReference type="Proteomes" id="UP000078356">
    <property type="component" value="Unassembled WGS sequence"/>
</dbReference>
<dbReference type="InterPro" id="IPR014875">
    <property type="entry name" value="Mor_transcription_activator"/>
</dbReference>
<evidence type="ECO:0000313" key="3">
    <source>
        <dbReference type="Proteomes" id="UP000078356"/>
    </source>
</evidence>
<dbReference type="PANTHER" id="PTHR37812">
    <property type="entry name" value="MU-LIKE PROPHAGE FLUMU PROTEIN C"/>
    <property type="match status" value="1"/>
</dbReference>
<proteinExistence type="predicted"/>